<evidence type="ECO:0000256" key="10">
    <source>
        <dbReference type="ARBA" id="ARBA00022750"/>
    </source>
</evidence>
<keyword evidence="4" id="KW-0336">GPI-anchor</keyword>
<gene>
    <name evidence="19" type="ORF">CNMCM5793_000496</name>
    <name evidence="20" type="ORF">CNMCM6106_001726</name>
</gene>
<dbReference type="InterPro" id="IPR021109">
    <property type="entry name" value="Peptidase_aspartic_dom_sf"/>
</dbReference>
<dbReference type="Gene3D" id="3.90.550.50">
    <property type="match status" value="1"/>
</dbReference>
<evidence type="ECO:0000256" key="1">
    <source>
        <dbReference type="ARBA" id="ARBA00004606"/>
    </source>
</evidence>
<evidence type="ECO:0000256" key="9">
    <source>
        <dbReference type="ARBA" id="ARBA00022729"/>
    </source>
</evidence>
<evidence type="ECO:0000256" key="4">
    <source>
        <dbReference type="ARBA" id="ARBA00022622"/>
    </source>
</evidence>
<dbReference type="InterPro" id="IPR001461">
    <property type="entry name" value="Aspartic_peptidase_A1"/>
</dbReference>
<evidence type="ECO:0000256" key="2">
    <source>
        <dbReference type="ARBA" id="ARBA00004609"/>
    </source>
</evidence>
<dbReference type="InterPro" id="IPR033121">
    <property type="entry name" value="PEPTIDASE_A1"/>
</dbReference>
<evidence type="ECO:0000256" key="7">
    <source>
        <dbReference type="ARBA" id="ARBA00022679"/>
    </source>
</evidence>
<dbReference type="InterPro" id="IPR033876">
    <property type="entry name" value="SAP-like"/>
</dbReference>
<dbReference type="EMBL" id="JACBAD010002017">
    <property type="protein sequence ID" value="KAF7122471.1"/>
    <property type="molecule type" value="Genomic_DNA"/>
</dbReference>
<evidence type="ECO:0000256" key="5">
    <source>
        <dbReference type="ARBA" id="ARBA00022670"/>
    </source>
</evidence>
<keyword evidence="13 17" id="KW-1133">Transmembrane helix</keyword>
<evidence type="ECO:0000259" key="18">
    <source>
        <dbReference type="PROSITE" id="PS51767"/>
    </source>
</evidence>
<dbReference type="GO" id="GO:0098552">
    <property type="term" value="C:side of membrane"/>
    <property type="evidence" value="ECO:0007669"/>
    <property type="project" value="UniProtKB-KW"/>
</dbReference>
<keyword evidence="4" id="KW-0449">Lipoprotein</keyword>
<keyword evidence="5 16" id="KW-0645">Protease</keyword>
<keyword evidence="7" id="KW-0808">Transferase</keyword>
<evidence type="ECO:0000256" key="8">
    <source>
        <dbReference type="ARBA" id="ARBA00022692"/>
    </source>
</evidence>
<dbReference type="PANTHER" id="PTHR47966:SF65">
    <property type="entry name" value="ASPARTIC-TYPE ENDOPEPTIDASE"/>
    <property type="match status" value="1"/>
</dbReference>
<keyword evidence="12" id="KW-0735">Signal-anchor</keyword>
<evidence type="ECO:0000256" key="6">
    <source>
        <dbReference type="ARBA" id="ARBA00022676"/>
    </source>
</evidence>
<comment type="similarity">
    <text evidence="3 16">Belongs to the peptidase A1 family.</text>
</comment>
<dbReference type="AlphaFoldDB" id="A0A8H6P9V1"/>
<proteinExistence type="inferred from homology"/>
<dbReference type="InterPro" id="IPR001969">
    <property type="entry name" value="Aspartic_peptidase_AS"/>
</dbReference>
<reference evidence="19" key="1">
    <citation type="submission" date="2020-06" db="EMBL/GenBank/DDBJ databases">
        <title>Draft genome sequences of strains closely related to Aspergillus parafelis and Aspergillus hiratsukae.</title>
        <authorList>
            <person name="Dos Santos R.A.C."/>
            <person name="Rivero-Menendez O."/>
            <person name="Steenwyk J.L."/>
            <person name="Mead M.E."/>
            <person name="Goldman G.H."/>
            <person name="Alastruey-Izquierdo A."/>
            <person name="Rokas A."/>
        </authorList>
    </citation>
    <scope>NUCLEOTIDE SEQUENCE</scope>
    <source>
        <strain evidence="19">CNM-CM5793</strain>
        <strain evidence="20">CNM-CM6106</strain>
    </source>
</reference>
<dbReference type="EMBL" id="JACBAF010002306">
    <property type="protein sequence ID" value="KAF7156947.1"/>
    <property type="molecule type" value="Genomic_DNA"/>
</dbReference>
<dbReference type="Proteomes" id="UP000662466">
    <property type="component" value="Unassembled WGS sequence"/>
</dbReference>
<feature type="domain" description="Peptidase A1" evidence="18">
    <location>
        <begin position="474"/>
        <end position="815"/>
    </location>
</feature>
<keyword evidence="4" id="KW-0325">Glycoprotein</keyword>
<evidence type="ECO:0000256" key="3">
    <source>
        <dbReference type="ARBA" id="ARBA00007447"/>
    </source>
</evidence>
<dbReference type="GO" id="GO:0004190">
    <property type="term" value="F:aspartic-type endopeptidase activity"/>
    <property type="evidence" value="ECO:0007669"/>
    <property type="project" value="UniProtKB-KW"/>
</dbReference>
<organism evidence="19 21">
    <name type="scientific">Aspergillus hiratsukae</name>
    <dbReference type="NCBI Taxonomy" id="1194566"/>
    <lineage>
        <taxon>Eukaryota</taxon>
        <taxon>Fungi</taxon>
        <taxon>Dikarya</taxon>
        <taxon>Ascomycota</taxon>
        <taxon>Pezizomycotina</taxon>
        <taxon>Eurotiomycetes</taxon>
        <taxon>Eurotiomycetidae</taxon>
        <taxon>Eurotiales</taxon>
        <taxon>Aspergillaceae</taxon>
        <taxon>Aspergillus</taxon>
        <taxon>Aspergillus subgen. Fumigati</taxon>
    </lineage>
</organism>
<dbReference type="PRINTS" id="PR00792">
    <property type="entry name" value="PEPSIN"/>
</dbReference>
<comment type="caution">
    <text evidence="19">The sequence shown here is derived from an EMBL/GenBank/DDBJ whole genome shotgun (WGS) entry which is preliminary data.</text>
</comment>
<evidence type="ECO:0000256" key="12">
    <source>
        <dbReference type="ARBA" id="ARBA00022968"/>
    </source>
</evidence>
<keyword evidence="11 16" id="KW-0378">Hydrolase</keyword>
<evidence type="ECO:0000256" key="16">
    <source>
        <dbReference type="RuleBase" id="RU000454"/>
    </source>
</evidence>
<dbReference type="PROSITE" id="PS51767">
    <property type="entry name" value="PEPTIDASE_A1"/>
    <property type="match status" value="1"/>
</dbReference>
<sequence length="834" mass="92691">MYPKNVTRARTAAVRLVSSFGGGISEYWKSWPKKRQHYALVVIVTGFMFCLGLKLGFDLFYAHYWERETLSRFSNATPYVDYWEWETTSRFSNAHSANESAGNSGGDDLCNSFPSYLLPRVQVVLKIGSTEPPSRVDTHMNTVTRCITNLIVFSDHESEINGHHVYDILATIPESFWGNTSDFQAYSALQRGEFETVGGSQGWTLDKYKFLPMVEGAYEMNPSAQWFVFIESDTYFVWDSLFRLLDQFDPSVPLYFGSPSPGRSRTFFAYGGAGFVLSTAAVQKLVARKSDGSGVYSEPPLTQHYERIIKEDCCGDSVLGWALHESGVELSGMWPMFNPHPLHGIPFNEPQWCQPVISMHKLSLEDMTELARWENERGREFPLLYADLFEYTMLGTVEYKVDWDNGDWGGWQEPPESPAHNNAIALRKEDSPAVVGLRFNRQQNDDIPETHRSLTKRSSILSERLLNEYAMTLYTVNVTVGSSKQEIAVVLDTGSSDTWFNIPSSNFCQNMANDCERYGTYDNGSSRTYIFLNHEFKITYNDGTKATGDYVQDTVQLGGVMLSQFQFGIAEASTSNRGTLGLAFPALEATRTQYPNFPQALVEAGHTKSATYSLWMGDVTSHSGTILFGGVNTAKYRGQLQTIPLEPTGGVYTSFRVILTGLALQQPASNTTKYPNAEFPLLVTIDSGASVTYLPESLTTKIYYSLGVRQNAVYDVPVLPCSMKDRDITVTFNFSGIRIDHICRLWLANREISMANTNFNPGEDAILEIGTGKDAVPGATPVPSPATTAVNMPTAVPLPTAATGKSYHSIAIGVEMDVTLLFAALIVFLVSALV</sequence>
<dbReference type="OrthoDB" id="414175at2759"/>
<evidence type="ECO:0000256" key="14">
    <source>
        <dbReference type="ARBA" id="ARBA00023136"/>
    </source>
</evidence>
<evidence type="ECO:0000256" key="17">
    <source>
        <dbReference type="SAM" id="Phobius"/>
    </source>
</evidence>
<dbReference type="InterPro" id="IPR003378">
    <property type="entry name" value="Fringe-like_glycosylTrfase"/>
</dbReference>
<dbReference type="GO" id="GO:0006508">
    <property type="term" value="P:proteolysis"/>
    <property type="evidence" value="ECO:0007669"/>
    <property type="project" value="UniProtKB-KW"/>
</dbReference>
<accession>A0A8H6P9V1</accession>
<dbReference type="Proteomes" id="UP000630445">
    <property type="component" value="Unassembled WGS sequence"/>
</dbReference>
<keyword evidence="21" id="KW-1185">Reference proteome</keyword>
<dbReference type="PROSITE" id="PS00141">
    <property type="entry name" value="ASP_PROTEASE"/>
    <property type="match status" value="2"/>
</dbReference>
<dbReference type="SUPFAM" id="SSF50630">
    <property type="entry name" value="Acid proteases"/>
    <property type="match status" value="1"/>
</dbReference>
<feature type="transmembrane region" description="Helical" evidence="17">
    <location>
        <begin position="38"/>
        <end position="65"/>
    </location>
</feature>
<feature type="active site" evidence="15">
    <location>
        <position position="492"/>
    </location>
</feature>
<evidence type="ECO:0000313" key="19">
    <source>
        <dbReference type="EMBL" id="KAF7122471.1"/>
    </source>
</evidence>
<feature type="transmembrane region" description="Helical" evidence="17">
    <location>
        <begin position="810"/>
        <end position="833"/>
    </location>
</feature>
<evidence type="ECO:0000256" key="15">
    <source>
        <dbReference type="PIRSR" id="PIRSR601461-1"/>
    </source>
</evidence>
<dbReference type="CDD" id="cd05474">
    <property type="entry name" value="SAP_like"/>
    <property type="match status" value="1"/>
</dbReference>
<protein>
    <recommendedName>
        <fullName evidence="18">Peptidase A1 domain-containing protein</fullName>
    </recommendedName>
</protein>
<dbReference type="PANTHER" id="PTHR47966">
    <property type="entry name" value="BETA-SITE APP-CLEAVING ENZYME, ISOFORM A-RELATED"/>
    <property type="match status" value="1"/>
</dbReference>
<evidence type="ECO:0000256" key="11">
    <source>
        <dbReference type="ARBA" id="ARBA00022801"/>
    </source>
</evidence>
<comment type="subcellular location">
    <subcellularLocation>
        <location evidence="2">Cell membrane</location>
        <topology evidence="2">Lipid-anchor</topology>
        <topology evidence="2">GPI-anchor</topology>
    </subcellularLocation>
    <subcellularLocation>
        <location evidence="1">Membrane</location>
        <topology evidence="1">Single-pass type II membrane protein</topology>
    </subcellularLocation>
</comment>
<keyword evidence="9" id="KW-0732">Signal</keyword>
<dbReference type="Pfam" id="PF00026">
    <property type="entry name" value="Asp"/>
    <property type="match status" value="1"/>
</dbReference>
<dbReference type="GO" id="GO:0005886">
    <property type="term" value="C:plasma membrane"/>
    <property type="evidence" value="ECO:0007669"/>
    <property type="project" value="UniProtKB-SubCell"/>
</dbReference>
<feature type="active site" evidence="15">
    <location>
        <position position="686"/>
    </location>
</feature>
<name>A0A8H6P9V1_9EURO</name>
<evidence type="ECO:0000313" key="20">
    <source>
        <dbReference type="EMBL" id="KAF7156947.1"/>
    </source>
</evidence>
<keyword evidence="6" id="KW-0328">Glycosyltransferase</keyword>
<keyword evidence="10 16" id="KW-0064">Aspartyl protease</keyword>
<dbReference type="GO" id="GO:0016757">
    <property type="term" value="F:glycosyltransferase activity"/>
    <property type="evidence" value="ECO:0007669"/>
    <property type="project" value="UniProtKB-KW"/>
</dbReference>
<evidence type="ECO:0000313" key="21">
    <source>
        <dbReference type="Proteomes" id="UP000630445"/>
    </source>
</evidence>
<dbReference type="Gene3D" id="2.40.70.10">
    <property type="entry name" value="Acid Proteases"/>
    <property type="match status" value="2"/>
</dbReference>
<keyword evidence="8 17" id="KW-0812">Transmembrane</keyword>
<keyword evidence="14 17" id="KW-0472">Membrane</keyword>
<dbReference type="Pfam" id="PF02434">
    <property type="entry name" value="Fringe"/>
    <property type="match status" value="1"/>
</dbReference>
<evidence type="ECO:0000256" key="13">
    <source>
        <dbReference type="ARBA" id="ARBA00022989"/>
    </source>
</evidence>